<protein>
    <submittedName>
        <fullName evidence="8">Biopolymer transporter ExbD</fullName>
    </submittedName>
</protein>
<evidence type="ECO:0000256" key="3">
    <source>
        <dbReference type="ARBA" id="ARBA00022475"/>
    </source>
</evidence>
<keyword evidence="6" id="KW-0472">Membrane</keyword>
<dbReference type="EMBL" id="JARVCO010000007">
    <property type="protein sequence ID" value="MDZ8118145.1"/>
    <property type="molecule type" value="Genomic_DNA"/>
</dbReference>
<gene>
    <name evidence="8" type="ORF">P9H32_05835</name>
</gene>
<dbReference type="Proteomes" id="UP001290861">
    <property type="component" value="Unassembled WGS sequence"/>
</dbReference>
<keyword evidence="3" id="KW-1003">Cell membrane</keyword>
<proteinExistence type="inferred from homology"/>
<evidence type="ECO:0000256" key="2">
    <source>
        <dbReference type="ARBA" id="ARBA00005811"/>
    </source>
</evidence>
<keyword evidence="4 7" id="KW-0812">Transmembrane</keyword>
<name>A0ABU5MVA0_9BACT</name>
<evidence type="ECO:0000256" key="5">
    <source>
        <dbReference type="ARBA" id="ARBA00022989"/>
    </source>
</evidence>
<accession>A0ABU5MVA0</accession>
<sequence>MRRRVRSRNKDVASIDMGPMIDMVFLLLIFTLVTARMTEESVVELDPPASTQAKRVQDHAVHVAVDRRGDIYVGSELVGHFAQAAIAQQLAKKGTDHVVLHADGRTSTADLMHAMDVSREAGATHVDLAAATE</sequence>
<dbReference type="InterPro" id="IPR003400">
    <property type="entry name" value="ExbD"/>
</dbReference>
<evidence type="ECO:0000256" key="4">
    <source>
        <dbReference type="ARBA" id="ARBA00022692"/>
    </source>
</evidence>
<keyword evidence="7" id="KW-0813">Transport</keyword>
<keyword evidence="7" id="KW-0653">Protein transport</keyword>
<dbReference type="RefSeq" id="WP_322607944.1">
    <property type="nucleotide sequence ID" value="NZ_JARVCO010000007.1"/>
</dbReference>
<dbReference type="Gene3D" id="3.30.420.270">
    <property type="match status" value="1"/>
</dbReference>
<evidence type="ECO:0000256" key="7">
    <source>
        <dbReference type="RuleBase" id="RU003879"/>
    </source>
</evidence>
<comment type="similarity">
    <text evidence="2 7">Belongs to the ExbD/TolR family.</text>
</comment>
<keyword evidence="9" id="KW-1185">Reference proteome</keyword>
<dbReference type="PANTHER" id="PTHR30558">
    <property type="entry name" value="EXBD MEMBRANE COMPONENT OF PMF-DRIVEN MACROMOLECULE IMPORT SYSTEM"/>
    <property type="match status" value="1"/>
</dbReference>
<evidence type="ECO:0000256" key="6">
    <source>
        <dbReference type="ARBA" id="ARBA00023136"/>
    </source>
</evidence>
<keyword evidence="5" id="KW-1133">Transmembrane helix</keyword>
<comment type="subcellular location">
    <subcellularLocation>
        <location evidence="1">Cell membrane</location>
        <topology evidence="1">Single-pass membrane protein</topology>
    </subcellularLocation>
    <subcellularLocation>
        <location evidence="7">Cell membrane</location>
        <topology evidence="7">Single-pass type II membrane protein</topology>
    </subcellularLocation>
</comment>
<evidence type="ECO:0000313" key="8">
    <source>
        <dbReference type="EMBL" id="MDZ8118145.1"/>
    </source>
</evidence>
<evidence type="ECO:0000256" key="1">
    <source>
        <dbReference type="ARBA" id="ARBA00004162"/>
    </source>
</evidence>
<organism evidence="8 9">
    <name type="scientific">Pontiella agarivorans</name>
    <dbReference type="NCBI Taxonomy" id="3038953"/>
    <lineage>
        <taxon>Bacteria</taxon>
        <taxon>Pseudomonadati</taxon>
        <taxon>Kiritimatiellota</taxon>
        <taxon>Kiritimatiellia</taxon>
        <taxon>Kiritimatiellales</taxon>
        <taxon>Pontiellaceae</taxon>
        <taxon>Pontiella</taxon>
    </lineage>
</organism>
<reference evidence="8 9" key="1">
    <citation type="journal article" date="2024" name="Appl. Environ. Microbiol.">
        <title>Pontiella agarivorans sp. nov., a novel marine anaerobic bacterium capable of degrading macroalgal polysaccharides and fixing nitrogen.</title>
        <authorList>
            <person name="Liu N."/>
            <person name="Kivenson V."/>
            <person name="Peng X."/>
            <person name="Cui Z."/>
            <person name="Lankiewicz T.S."/>
            <person name="Gosselin K.M."/>
            <person name="English C.J."/>
            <person name="Blair E.M."/>
            <person name="O'Malley M.A."/>
            <person name="Valentine D.L."/>
        </authorList>
    </citation>
    <scope>NUCLEOTIDE SEQUENCE [LARGE SCALE GENOMIC DNA]</scope>
    <source>
        <strain evidence="8 9">NLcol2</strain>
    </source>
</reference>
<comment type="caution">
    <text evidence="8">The sequence shown here is derived from an EMBL/GenBank/DDBJ whole genome shotgun (WGS) entry which is preliminary data.</text>
</comment>
<evidence type="ECO:0000313" key="9">
    <source>
        <dbReference type="Proteomes" id="UP001290861"/>
    </source>
</evidence>
<dbReference type="Pfam" id="PF02472">
    <property type="entry name" value="ExbD"/>
    <property type="match status" value="1"/>
</dbReference>